<gene>
    <name evidence="1" type="ORF">HWQ56_03185</name>
</gene>
<accession>A0A7D5D4K4</accession>
<proteinExistence type="predicted"/>
<organism evidence="1 2">
    <name type="scientific">Pseudomonas eucalypticola</name>
    <dbReference type="NCBI Taxonomy" id="2599595"/>
    <lineage>
        <taxon>Bacteria</taxon>
        <taxon>Pseudomonadati</taxon>
        <taxon>Pseudomonadota</taxon>
        <taxon>Gammaproteobacteria</taxon>
        <taxon>Pseudomonadales</taxon>
        <taxon>Pseudomonadaceae</taxon>
        <taxon>Pseudomonas</taxon>
    </lineage>
</organism>
<name>A0A7D5D4K4_9PSED</name>
<reference evidence="1 2" key="1">
    <citation type="submission" date="2020-06" db="EMBL/GenBank/DDBJ databases">
        <title>Pseudomonas eucalypticola sp. nov., an endophyte of Eucalyptus dunnii leaves with biocontrol ability of eucalyptus leaf blight.</title>
        <authorList>
            <person name="Liu Y."/>
            <person name="Song Z."/>
            <person name="Zeng H."/>
            <person name="Lu M."/>
            <person name="Wang X."/>
            <person name="Lian X."/>
            <person name="Zhang Q."/>
        </authorList>
    </citation>
    <scope>NUCLEOTIDE SEQUENCE [LARGE SCALE GENOMIC DNA]</scope>
    <source>
        <strain evidence="1 2">NP-1</strain>
    </source>
</reference>
<dbReference type="KEGG" id="pez:HWQ56_03185"/>
<protein>
    <submittedName>
        <fullName evidence="1">Uncharacterized protein</fullName>
    </submittedName>
</protein>
<keyword evidence="2" id="KW-1185">Reference proteome</keyword>
<dbReference type="RefSeq" id="WP_158154169.1">
    <property type="nucleotide sequence ID" value="NZ_CP056030.1"/>
</dbReference>
<evidence type="ECO:0000313" key="2">
    <source>
        <dbReference type="Proteomes" id="UP000509568"/>
    </source>
</evidence>
<sequence length="150" mass="16844">MFSHKPNPGALNILPGTRPSGTFEWTRNGSSFQADHTLLGWGRTGWTLEASTGDRNSASFQAFFLLIPADSESTIIKGKISTPDFLFQYFWNVSDQYGDVWSRSTYLEGHLDVDINVKEHTFKGEFAFQTPNPEQTGVDFRGDGTFNLRP</sequence>
<dbReference type="Proteomes" id="UP000509568">
    <property type="component" value="Chromosome"/>
</dbReference>
<dbReference type="EMBL" id="CP056030">
    <property type="protein sequence ID" value="QKZ02859.1"/>
    <property type="molecule type" value="Genomic_DNA"/>
</dbReference>
<dbReference type="AlphaFoldDB" id="A0A7D5D4K4"/>
<evidence type="ECO:0000313" key="1">
    <source>
        <dbReference type="EMBL" id="QKZ02859.1"/>
    </source>
</evidence>